<evidence type="ECO:0000313" key="4">
    <source>
        <dbReference type="Proteomes" id="UP000467840"/>
    </source>
</evidence>
<dbReference type="Proteomes" id="UP000467840">
    <property type="component" value="Chromosome 8"/>
</dbReference>
<proteinExistence type="predicted"/>
<organism evidence="3 4">
    <name type="scientific">Hevea brasiliensis</name>
    <name type="common">Para rubber tree</name>
    <name type="synonym">Siphonia brasiliensis</name>
    <dbReference type="NCBI Taxonomy" id="3981"/>
    <lineage>
        <taxon>Eukaryota</taxon>
        <taxon>Viridiplantae</taxon>
        <taxon>Streptophyta</taxon>
        <taxon>Embryophyta</taxon>
        <taxon>Tracheophyta</taxon>
        <taxon>Spermatophyta</taxon>
        <taxon>Magnoliopsida</taxon>
        <taxon>eudicotyledons</taxon>
        <taxon>Gunneridae</taxon>
        <taxon>Pentapetalae</taxon>
        <taxon>rosids</taxon>
        <taxon>fabids</taxon>
        <taxon>Malpighiales</taxon>
        <taxon>Euphorbiaceae</taxon>
        <taxon>Crotonoideae</taxon>
        <taxon>Micrandreae</taxon>
        <taxon>Hevea</taxon>
    </lineage>
</organism>
<evidence type="ECO:0000313" key="3">
    <source>
        <dbReference type="EMBL" id="KAF2287902.1"/>
    </source>
</evidence>
<sequence length="303" mass="33935">MSSKDAEASNLSEVQEERGREEARVQPKRRAKSKESARGAVVPSDLVEAFEARLAKLELAVGDIMDTLDSREEEQEAMKEELEGAMQGALNSFIDSINKSMEEFRGAIAAEISSLKEDVAICKAAVSAGVTTASVAPKIKVPEPPKFGGKRDAKELDNFFWLVEQYLDALNVVDDATKIKTTTLYLEHDAILWWRRRHAEMERGLVEIRTWEAFKGELKKQFYPENAEEVAMKKLRGLKHTGSLRITFGSIPSLMLEIPDMPDKSRLLYFLDGLQRWAEQTEAKGCPRSCKRNCGGRIIGGIL</sequence>
<protein>
    <recommendedName>
        <fullName evidence="2">Retrotransposon gag domain-containing protein</fullName>
    </recommendedName>
</protein>
<dbReference type="AlphaFoldDB" id="A0A6A6KG74"/>
<gene>
    <name evidence="3" type="ORF">GH714_003137</name>
</gene>
<dbReference type="Pfam" id="PF03732">
    <property type="entry name" value="Retrotrans_gag"/>
    <property type="match status" value="1"/>
</dbReference>
<feature type="compositionally biased region" description="Basic and acidic residues" evidence="1">
    <location>
        <begin position="15"/>
        <end position="25"/>
    </location>
</feature>
<feature type="region of interest" description="Disordered" evidence="1">
    <location>
        <begin position="1"/>
        <end position="39"/>
    </location>
</feature>
<dbReference type="EMBL" id="JAAGAX010000016">
    <property type="protein sequence ID" value="KAF2287902.1"/>
    <property type="molecule type" value="Genomic_DNA"/>
</dbReference>
<evidence type="ECO:0000259" key="2">
    <source>
        <dbReference type="Pfam" id="PF03732"/>
    </source>
</evidence>
<feature type="domain" description="Retrotransposon gag" evidence="2">
    <location>
        <begin position="183"/>
        <end position="275"/>
    </location>
</feature>
<accession>A0A6A6KG74</accession>
<keyword evidence="4" id="KW-1185">Reference proteome</keyword>
<reference evidence="3 4" key="1">
    <citation type="journal article" date="2020" name="Mol. Plant">
        <title>The Chromosome-Based Rubber Tree Genome Provides New Insights into Spurge Genome Evolution and Rubber Biosynthesis.</title>
        <authorList>
            <person name="Liu J."/>
            <person name="Shi C."/>
            <person name="Shi C.C."/>
            <person name="Li W."/>
            <person name="Zhang Q.J."/>
            <person name="Zhang Y."/>
            <person name="Li K."/>
            <person name="Lu H.F."/>
            <person name="Shi C."/>
            <person name="Zhu S.T."/>
            <person name="Xiao Z.Y."/>
            <person name="Nan H."/>
            <person name="Yue Y."/>
            <person name="Zhu X.G."/>
            <person name="Wu Y."/>
            <person name="Hong X.N."/>
            <person name="Fan G.Y."/>
            <person name="Tong Y."/>
            <person name="Zhang D."/>
            <person name="Mao C.L."/>
            <person name="Liu Y.L."/>
            <person name="Hao S.J."/>
            <person name="Liu W.Q."/>
            <person name="Lv M.Q."/>
            <person name="Zhang H.B."/>
            <person name="Liu Y."/>
            <person name="Hu-Tang G.R."/>
            <person name="Wang J.P."/>
            <person name="Wang J.H."/>
            <person name="Sun Y.H."/>
            <person name="Ni S.B."/>
            <person name="Chen W.B."/>
            <person name="Zhang X.C."/>
            <person name="Jiao Y.N."/>
            <person name="Eichler E.E."/>
            <person name="Li G.H."/>
            <person name="Liu X."/>
            <person name="Gao L.Z."/>
        </authorList>
    </citation>
    <scope>NUCLEOTIDE SEQUENCE [LARGE SCALE GENOMIC DNA]</scope>
    <source>
        <strain evidence="4">cv. GT1</strain>
        <tissue evidence="3">Leaf</tissue>
    </source>
</reference>
<name>A0A6A6KG74_HEVBR</name>
<evidence type="ECO:0000256" key="1">
    <source>
        <dbReference type="SAM" id="MobiDB-lite"/>
    </source>
</evidence>
<dbReference type="InterPro" id="IPR005162">
    <property type="entry name" value="Retrotrans_gag_dom"/>
</dbReference>
<comment type="caution">
    <text evidence="3">The sequence shown here is derived from an EMBL/GenBank/DDBJ whole genome shotgun (WGS) entry which is preliminary data.</text>
</comment>